<protein>
    <submittedName>
        <fullName evidence="1">Uncharacterized protein</fullName>
    </submittedName>
</protein>
<dbReference type="OMA" id="FYFKCLG"/>
<dbReference type="AlphaFoldDB" id="A0A8S1W8H2"/>
<gene>
    <name evidence="1" type="ORF">POCTA_138.1.T0780151</name>
</gene>
<organism evidence="1 2">
    <name type="scientific">Paramecium octaurelia</name>
    <dbReference type="NCBI Taxonomy" id="43137"/>
    <lineage>
        <taxon>Eukaryota</taxon>
        <taxon>Sar</taxon>
        <taxon>Alveolata</taxon>
        <taxon>Ciliophora</taxon>
        <taxon>Intramacronucleata</taxon>
        <taxon>Oligohymenophorea</taxon>
        <taxon>Peniculida</taxon>
        <taxon>Parameciidae</taxon>
        <taxon>Paramecium</taxon>
    </lineage>
</organism>
<evidence type="ECO:0000313" key="2">
    <source>
        <dbReference type="Proteomes" id="UP000683925"/>
    </source>
</evidence>
<keyword evidence="2" id="KW-1185">Reference proteome</keyword>
<reference evidence="1" key="1">
    <citation type="submission" date="2021-01" db="EMBL/GenBank/DDBJ databases">
        <authorList>
            <consortium name="Genoscope - CEA"/>
            <person name="William W."/>
        </authorList>
    </citation>
    <scope>NUCLEOTIDE SEQUENCE</scope>
</reference>
<sequence>MYCFFRTQTTNKRSFLELSPMVSQLQQHEFQAIQNAEIQRNQITQGNFQVIPTYLQTFINNLRPILSRQSFFHPQFEYQPIVSHSLLRSPQNSQEAFEIDYLMLLYTFCCESLYQSMGKIYNIRNAISDDRLPNPNDVDFVLDKLKAAYALIQYVKMNSNSLLPNLCRGRTQDFQEFNQQFFIRFSTYIIVMTNLFYFEKLKETNNYQNLVKRQNLCGTMVNLLISIGNLYQDRLGMYLYYLSFYFKCLGYKSIIDRYIYQIDQNDFRERSYTVMALSILELSSGLREISQIILVTRDLNEDYMDIFQTQAQRWVEFSDTQIRVYSGITNNQQAIQTNDSILLNSGHFNCLD</sequence>
<dbReference type="EMBL" id="CAJJDP010000077">
    <property type="protein sequence ID" value="CAD8182166.1"/>
    <property type="molecule type" value="Genomic_DNA"/>
</dbReference>
<accession>A0A8S1W8H2</accession>
<dbReference type="Proteomes" id="UP000683925">
    <property type="component" value="Unassembled WGS sequence"/>
</dbReference>
<comment type="caution">
    <text evidence="1">The sequence shown here is derived from an EMBL/GenBank/DDBJ whole genome shotgun (WGS) entry which is preliminary data.</text>
</comment>
<dbReference type="OrthoDB" id="315648at2759"/>
<name>A0A8S1W8H2_PAROT</name>
<proteinExistence type="predicted"/>
<evidence type="ECO:0000313" key="1">
    <source>
        <dbReference type="EMBL" id="CAD8182166.1"/>
    </source>
</evidence>